<dbReference type="SUPFAM" id="SSF81891">
    <property type="entry name" value="Poly A polymerase C-terminal region-like"/>
    <property type="match status" value="1"/>
</dbReference>
<dbReference type="Proteomes" id="UP000177025">
    <property type="component" value="Unassembled WGS sequence"/>
</dbReference>
<dbReference type="InterPro" id="IPR043519">
    <property type="entry name" value="NT_sf"/>
</dbReference>
<dbReference type="InterPro" id="IPR003607">
    <property type="entry name" value="HD/PDEase_dom"/>
</dbReference>
<feature type="domain" description="tRNA nucleotidyltransferase/poly(A) polymerase RNA and SrmB- binding" evidence="14">
    <location>
        <begin position="180"/>
        <end position="222"/>
    </location>
</feature>
<dbReference type="GO" id="GO:0008033">
    <property type="term" value="P:tRNA processing"/>
    <property type="evidence" value="ECO:0007669"/>
    <property type="project" value="UniProtKB-KW"/>
</dbReference>
<dbReference type="InterPro" id="IPR032828">
    <property type="entry name" value="PolyA_RNA-bd"/>
</dbReference>
<dbReference type="PANTHER" id="PTHR47545:SF2">
    <property type="entry name" value="CC-ADDING TRNA NUCLEOTIDYLTRANSFERASE"/>
    <property type="match status" value="1"/>
</dbReference>
<feature type="domain" description="HD" evidence="13">
    <location>
        <begin position="232"/>
        <end position="338"/>
    </location>
</feature>
<dbReference type="GO" id="GO:0000166">
    <property type="term" value="F:nucleotide binding"/>
    <property type="evidence" value="ECO:0007669"/>
    <property type="project" value="UniProtKB-KW"/>
</dbReference>
<name>A0A1F4UDI8_UNCW3</name>
<evidence type="ECO:0000256" key="4">
    <source>
        <dbReference type="ARBA" id="ARBA00022679"/>
    </source>
</evidence>
<dbReference type="CDD" id="cd05398">
    <property type="entry name" value="NT_ClassII-CCAase"/>
    <property type="match status" value="1"/>
</dbReference>
<comment type="caution">
    <text evidence="15">The sequence shown here is derived from an EMBL/GenBank/DDBJ whole genome shotgun (WGS) entry which is preliminary data.</text>
</comment>
<evidence type="ECO:0000313" key="15">
    <source>
        <dbReference type="EMBL" id="OGC42977.1"/>
    </source>
</evidence>
<keyword evidence="4 11" id="KW-0808">Transferase</keyword>
<dbReference type="InterPro" id="IPR002646">
    <property type="entry name" value="PolA_pol_head_dom"/>
</dbReference>
<comment type="similarity">
    <text evidence="2 11">Belongs to the tRNA nucleotidyltransferase/poly(A) polymerase family.</text>
</comment>
<organism evidence="15 16">
    <name type="scientific">candidate division WOR-3 bacterium RBG_13_43_14</name>
    <dbReference type="NCBI Taxonomy" id="1802590"/>
    <lineage>
        <taxon>Bacteria</taxon>
        <taxon>Bacteria division WOR-3</taxon>
    </lineage>
</organism>
<evidence type="ECO:0000256" key="2">
    <source>
        <dbReference type="ARBA" id="ARBA00007265"/>
    </source>
</evidence>
<evidence type="ECO:0008006" key="17">
    <source>
        <dbReference type="Google" id="ProtNLM"/>
    </source>
</evidence>
<dbReference type="InterPro" id="IPR006674">
    <property type="entry name" value="HD_domain"/>
</dbReference>
<keyword evidence="8" id="KW-0547">Nucleotide-binding</keyword>
<evidence type="ECO:0000256" key="7">
    <source>
        <dbReference type="ARBA" id="ARBA00022723"/>
    </source>
</evidence>
<evidence type="ECO:0000256" key="6">
    <source>
        <dbReference type="ARBA" id="ARBA00022695"/>
    </source>
</evidence>
<comment type="cofactor">
    <cofactor evidence="1">
        <name>Mg(2+)</name>
        <dbReference type="ChEBI" id="CHEBI:18420"/>
    </cofactor>
</comment>
<accession>A0A1F4UDI8</accession>
<dbReference type="InterPro" id="IPR050124">
    <property type="entry name" value="tRNA_CCA-adding_enzyme"/>
</dbReference>
<keyword evidence="6" id="KW-0548">Nucleotidyltransferase</keyword>
<sequence length="457" mass="52062">MSGSIERLRDFVKDNALIQAVIKNRGKRQLFLVGGIVRDIFLDITPVDYDFSVSGSGITFARSLARKLKGAFVLLSEKDDEARVVKDSIIFDFVGLGKGNIQDDLMRRDFTINAMAIDCNTLELLDPHKGQDDLEKGLISPTSFDSLHKDPLRILRGFRFALELDLKLTKEFHRQSQNLDISKIAAERIGYEIMRITAAPRSFKMILEMNSLGLFRQIFPEALKIMEDDQLWTHSLGTYEALENLVQRGFFTGIEPEFSNYFNNYRKISLVKLSGLFHDIAKPDTIMVRKGEIHFYGHDTKGARIVQVLGNKRLKISRPEVGVLHKLVKEHMRLHLLATSKELTDRAIRRFFRDLSDDWFGAMMIAWADGYATAGWTRHLEEVFVRMVELKRADDAKPTAEKLVNGHDLIAMGLEPGPPFKVILQEIYDQQLEGKITTKEEGMILARQLAEKYGDGA</sequence>
<dbReference type="AlphaFoldDB" id="A0A1F4UDI8"/>
<reference evidence="15 16" key="1">
    <citation type="journal article" date="2016" name="Nat. Commun.">
        <title>Thousands of microbial genomes shed light on interconnected biogeochemical processes in an aquifer system.</title>
        <authorList>
            <person name="Anantharaman K."/>
            <person name="Brown C.T."/>
            <person name="Hug L.A."/>
            <person name="Sharon I."/>
            <person name="Castelle C.J."/>
            <person name="Probst A.J."/>
            <person name="Thomas B.C."/>
            <person name="Singh A."/>
            <person name="Wilkins M.J."/>
            <person name="Karaoz U."/>
            <person name="Brodie E.L."/>
            <person name="Williams K.H."/>
            <person name="Hubbard S.S."/>
            <person name="Banfield J.F."/>
        </authorList>
    </citation>
    <scope>NUCLEOTIDE SEQUENCE [LARGE SCALE GENOMIC DNA]</scope>
</reference>
<dbReference type="EMBL" id="MEUM01000042">
    <property type="protein sequence ID" value="OGC42977.1"/>
    <property type="molecule type" value="Genomic_DNA"/>
</dbReference>
<keyword evidence="10 11" id="KW-0694">RNA-binding</keyword>
<evidence type="ECO:0000256" key="8">
    <source>
        <dbReference type="ARBA" id="ARBA00022741"/>
    </source>
</evidence>
<dbReference type="SUPFAM" id="SSF81301">
    <property type="entry name" value="Nucleotidyltransferase"/>
    <property type="match status" value="1"/>
</dbReference>
<dbReference type="Gene3D" id="1.10.3090.10">
    <property type="entry name" value="cca-adding enzyme, domain 2"/>
    <property type="match status" value="1"/>
</dbReference>
<evidence type="ECO:0000256" key="1">
    <source>
        <dbReference type="ARBA" id="ARBA00001946"/>
    </source>
</evidence>
<feature type="domain" description="Poly A polymerase head" evidence="12">
    <location>
        <begin position="30"/>
        <end position="139"/>
    </location>
</feature>
<dbReference type="Gene3D" id="3.30.460.10">
    <property type="entry name" value="Beta Polymerase, domain 2"/>
    <property type="match status" value="1"/>
</dbReference>
<evidence type="ECO:0000256" key="10">
    <source>
        <dbReference type="ARBA" id="ARBA00022884"/>
    </source>
</evidence>
<evidence type="ECO:0000256" key="3">
    <source>
        <dbReference type="ARBA" id="ARBA00022555"/>
    </source>
</evidence>
<keyword evidence="5" id="KW-0819">tRNA processing</keyword>
<proteinExistence type="inferred from homology"/>
<keyword evidence="3" id="KW-0820">tRNA-binding</keyword>
<dbReference type="Pfam" id="PF01743">
    <property type="entry name" value="PolyA_pol"/>
    <property type="match status" value="1"/>
</dbReference>
<evidence type="ECO:0000259" key="12">
    <source>
        <dbReference type="Pfam" id="PF01743"/>
    </source>
</evidence>
<dbReference type="GO" id="GO:0000049">
    <property type="term" value="F:tRNA binding"/>
    <property type="evidence" value="ECO:0007669"/>
    <property type="project" value="UniProtKB-KW"/>
</dbReference>
<evidence type="ECO:0000256" key="5">
    <source>
        <dbReference type="ARBA" id="ARBA00022694"/>
    </source>
</evidence>
<keyword evidence="7" id="KW-0479">Metal-binding</keyword>
<dbReference type="Pfam" id="PF01966">
    <property type="entry name" value="HD"/>
    <property type="match status" value="1"/>
</dbReference>
<protein>
    <recommendedName>
        <fullName evidence="17">HD/PDEase domain-containing protein</fullName>
    </recommendedName>
</protein>
<evidence type="ECO:0000259" key="14">
    <source>
        <dbReference type="Pfam" id="PF12627"/>
    </source>
</evidence>
<evidence type="ECO:0000259" key="13">
    <source>
        <dbReference type="Pfam" id="PF01966"/>
    </source>
</evidence>
<evidence type="ECO:0000256" key="11">
    <source>
        <dbReference type="RuleBase" id="RU003953"/>
    </source>
</evidence>
<dbReference type="Pfam" id="PF12627">
    <property type="entry name" value="PolyA_pol_RNAbd"/>
    <property type="match status" value="1"/>
</dbReference>
<dbReference type="CDD" id="cd00077">
    <property type="entry name" value="HDc"/>
    <property type="match status" value="1"/>
</dbReference>
<dbReference type="GO" id="GO:0046872">
    <property type="term" value="F:metal ion binding"/>
    <property type="evidence" value="ECO:0007669"/>
    <property type="project" value="UniProtKB-KW"/>
</dbReference>
<evidence type="ECO:0000256" key="9">
    <source>
        <dbReference type="ARBA" id="ARBA00022842"/>
    </source>
</evidence>
<keyword evidence="9" id="KW-0460">Magnesium</keyword>
<dbReference type="PANTHER" id="PTHR47545">
    <property type="entry name" value="MULTIFUNCTIONAL CCA PROTEIN"/>
    <property type="match status" value="1"/>
</dbReference>
<dbReference type="GO" id="GO:0016779">
    <property type="term" value="F:nucleotidyltransferase activity"/>
    <property type="evidence" value="ECO:0007669"/>
    <property type="project" value="UniProtKB-KW"/>
</dbReference>
<gene>
    <name evidence="15" type="ORF">A2Y85_02695</name>
</gene>
<evidence type="ECO:0000313" key="16">
    <source>
        <dbReference type="Proteomes" id="UP000177025"/>
    </source>
</evidence>